<dbReference type="InterPro" id="IPR032693">
    <property type="entry name" value="YtkA-like_dom"/>
</dbReference>
<dbReference type="AlphaFoldDB" id="A0A2N0ZBB3"/>
<keyword evidence="3" id="KW-1185">Reference proteome</keyword>
<protein>
    <recommendedName>
        <fullName evidence="1">YtkA-like domain-containing protein</fullName>
    </recommendedName>
</protein>
<name>A0A2N0ZBB3_9BACI</name>
<evidence type="ECO:0000313" key="3">
    <source>
        <dbReference type="Proteomes" id="UP000233343"/>
    </source>
</evidence>
<evidence type="ECO:0000313" key="2">
    <source>
        <dbReference type="EMBL" id="PKG26790.1"/>
    </source>
</evidence>
<feature type="domain" description="YtkA-like" evidence="1">
    <location>
        <begin position="34"/>
        <end position="110"/>
    </location>
</feature>
<gene>
    <name evidence="2" type="ORF">CWS20_22120</name>
</gene>
<organism evidence="2 3">
    <name type="scientific">Cytobacillus horneckiae</name>
    <dbReference type="NCBI Taxonomy" id="549687"/>
    <lineage>
        <taxon>Bacteria</taxon>
        <taxon>Bacillati</taxon>
        <taxon>Bacillota</taxon>
        <taxon>Bacilli</taxon>
        <taxon>Bacillales</taxon>
        <taxon>Bacillaceae</taxon>
        <taxon>Cytobacillus</taxon>
    </lineage>
</organism>
<dbReference type="Pfam" id="PF13115">
    <property type="entry name" value="YtkA"/>
    <property type="match status" value="1"/>
</dbReference>
<proteinExistence type="predicted"/>
<evidence type="ECO:0000259" key="1">
    <source>
        <dbReference type="Pfam" id="PF13115"/>
    </source>
</evidence>
<dbReference type="Proteomes" id="UP000233343">
    <property type="component" value="Unassembled WGS sequence"/>
</dbReference>
<accession>A0A2N0ZBB3</accession>
<dbReference type="RefSeq" id="WP_066193925.1">
    <property type="nucleotide sequence ID" value="NZ_JARMMB010000034.1"/>
</dbReference>
<dbReference type="EMBL" id="PISD01000058">
    <property type="protein sequence ID" value="PKG26790.1"/>
    <property type="molecule type" value="Genomic_DNA"/>
</dbReference>
<comment type="caution">
    <text evidence="2">The sequence shown here is derived from an EMBL/GenBank/DDBJ whole genome shotgun (WGS) entry which is preliminary data.</text>
</comment>
<reference evidence="2 3" key="1">
    <citation type="journal article" date="2010" name="Int. J. Syst. Evol. Microbiol.">
        <title>Bacillus horneckiae sp. nov., isolated from a spacecraft-assembly clean room.</title>
        <authorList>
            <person name="Vaishampayan P."/>
            <person name="Probst A."/>
            <person name="Krishnamurthi S."/>
            <person name="Ghosh S."/>
            <person name="Osman S."/>
            <person name="McDowall A."/>
            <person name="Ruckmani A."/>
            <person name="Mayilraj S."/>
            <person name="Venkateswaran K."/>
        </authorList>
    </citation>
    <scope>NUCLEOTIDE SEQUENCE [LARGE SCALE GENOMIC DNA]</scope>
    <source>
        <strain evidence="3">1PO1SC</strain>
    </source>
</reference>
<sequence length="132" mass="15071">MKKKIVFIIGLTFLMISAFSINILKDVSYDEGSIEFDIKPVQDVLLPERAILIDANITKDYEELKDADEVYFEIKQKGSKNYTEASAMNLKNGTYRIQTMFPKSGEYYLKATVKDDDLTKTSPEIKINVDKA</sequence>